<keyword evidence="3" id="KW-0862">Zinc</keyword>
<dbReference type="AlphaFoldDB" id="A0A9W7E2E8"/>
<dbReference type="PANTHER" id="PTHR13483:SF11">
    <property type="entry name" value="ZINC FINGER HIT DOMAIN-CONTAINING PROTEIN 3"/>
    <property type="match status" value="1"/>
</dbReference>
<dbReference type="Proteomes" id="UP001165122">
    <property type="component" value="Unassembled WGS sequence"/>
</dbReference>
<dbReference type="InterPro" id="IPR007529">
    <property type="entry name" value="Znf_HIT"/>
</dbReference>
<dbReference type="OrthoDB" id="18412at2759"/>
<dbReference type="EMBL" id="BRXW01000527">
    <property type="protein sequence ID" value="GMH63348.1"/>
    <property type="molecule type" value="Genomic_DNA"/>
</dbReference>
<dbReference type="PANTHER" id="PTHR13483">
    <property type="entry name" value="BOX C_D SNORNA PROTEIN 1-RELATED"/>
    <property type="match status" value="1"/>
</dbReference>
<dbReference type="GO" id="GO:0008270">
    <property type="term" value="F:zinc ion binding"/>
    <property type="evidence" value="ECO:0007669"/>
    <property type="project" value="UniProtKB-UniRule"/>
</dbReference>
<reference evidence="8" key="1">
    <citation type="journal article" date="2023" name="Commun. Biol.">
        <title>Genome analysis of Parmales, the sister group of diatoms, reveals the evolutionary specialization of diatoms from phago-mixotrophs to photoautotrophs.</title>
        <authorList>
            <person name="Ban H."/>
            <person name="Sato S."/>
            <person name="Yoshikawa S."/>
            <person name="Yamada K."/>
            <person name="Nakamura Y."/>
            <person name="Ichinomiya M."/>
            <person name="Sato N."/>
            <person name="Blanc-Mathieu R."/>
            <person name="Endo H."/>
            <person name="Kuwata A."/>
            <person name="Ogata H."/>
        </authorList>
    </citation>
    <scope>NUCLEOTIDE SEQUENCE [LARGE SCALE GENOMIC DNA]</scope>
    <source>
        <strain evidence="8">NIES 3700</strain>
    </source>
</reference>
<dbReference type="InterPro" id="IPR051639">
    <property type="entry name" value="BCD1"/>
</dbReference>
<dbReference type="GO" id="GO:0070761">
    <property type="term" value="C:pre-snoRNP complex"/>
    <property type="evidence" value="ECO:0007669"/>
    <property type="project" value="TreeGrafter"/>
</dbReference>
<dbReference type="PROSITE" id="PS51083">
    <property type="entry name" value="ZF_HIT"/>
    <property type="match status" value="1"/>
</dbReference>
<protein>
    <recommendedName>
        <fullName evidence="6">HIT-type domain-containing protein</fullName>
    </recommendedName>
</protein>
<evidence type="ECO:0000256" key="5">
    <source>
        <dbReference type="SAM" id="MobiDB-lite"/>
    </source>
</evidence>
<name>A0A9W7E2E8_9STRA</name>
<evidence type="ECO:0000259" key="6">
    <source>
        <dbReference type="PROSITE" id="PS51083"/>
    </source>
</evidence>
<evidence type="ECO:0000256" key="3">
    <source>
        <dbReference type="ARBA" id="ARBA00022833"/>
    </source>
</evidence>
<dbReference type="GO" id="GO:0000463">
    <property type="term" value="P:maturation of LSU-rRNA from tricistronic rRNA transcript (SSU-rRNA, 5.8S rRNA, LSU-rRNA)"/>
    <property type="evidence" value="ECO:0007669"/>
    <property type="project" value="TreeGrafter"/>
</dbReference>
<sequence length="211" mass="23808">MPSGSKGRPHQPKNGQSKNNVKKKSVVSLSCQVCSTNPTSPAKYKCPRCRTRYCSVACSQKHKSTCTAPPPTPPTSKRTFGDFADTDEQTVLSRAKKMREGADDDGVVLTREVMERIDRSFKLKKDLGDGGLRSILIQIETAPNRERALYAARNGTKYGPQFRKFLDEMLLDLGLCEWENEEITWKGIEKRVKNVEDIERALEKLKEEAKE</sequence>
<dbReference type="SUPFAM" id="SSF144232">
    <property type="entry name" value="HIT/MYND zinc finger-like"/>
    <property type="match status" value="1"/>
</dbReference>
<organism evidence="7 8">
    <name type="scientific">Triparma laevis f. longispina</name>
    <dbReference type="NCBI Taxonomy" id="1714387"/>
    <lineage>
        <taxon>Eukaryota</taxon>
        <taxon>Sar</taxon>
        <taxon>Stramenopiles</taxon>
        <taxon>Ochrophyta</taxon>
        <taxon>Bolidophyceae</taxon>
        <taxon>Parmales</taxon>
        <taxon>Triparmaceae</taxon>
        <taxon>Triparma</taxon>
    </lineage>
</organism>
<feature type="region of interest" description="Disordered" evidence="5">
    <location>
        <begin position="1"/>
        <end position="24"/>
    </location>
</feature>
<evidence type="ECO:0000313" key="8">
    <source>
        <dbReference type="Proteomes" id="UP001165122"/>
    </source>
</evidence>
<dbReference type="Gene3D" id="3.30.60.190">
    <property type="match status" value="1"/>
</dbReference>
<proteinExistence type="predicted"/>
<keyword evidence="8" id="KW-1185">Reference proteome</keyword>
<keyword evidence="1" id="KW-0479">Metal-binding</keyword>
<dbReference type="Pfam" id="PF04438">
    <property type="entry name" value="zf-HIT"/>
    <property type="match status" value="1"/>
</dbReference>
<evidence type="ECO:0000313" key="7">
    <source>
        <dbReference type="EMBL" id="GMH63348.1"/>
    </source>
</evidence>
<dbReference type="GO" id="GO:0005634">
    <property type="term" value="C:nucleus"/>
    <property type="evidence" value="ECO:0007669"/>
    <property type="project" value="TreeGrafter"/>
</dbReference>
<accession>A0A9W7E2E8</accession>
<dbReference type="CDD" id="cd23024">
    <property type="entry name" value="zf-HIT_ZNHIT2-3"/>
    <property type="match status" value="1"/>
</dbReference>
<keyword evidence="2 4" id="KW-0863">Zinc-finger</keyword>
<gene>
    <name evidence="7" type="ORF">TrLO_g6138</name>
</gene>
<comment type="caution">
    <text evidence="7">The sequence shown here is derived from an EMBL/GenBank/DDBJ whole genome shotgun (WGS) entry which is preliminary data.</text>
</comment>
<dbReference type="GO" id="GO:0048254">
    <property type="term" value="P:snoRNA localization"/>
    <property type="evidence" value="ECO:0007669"/>
    <property type="project" value="TreeGrafter"/>
</dbReference>
<dbReference type="GO" id="GO:0000492">
    <property type="term" value="P:box C/D snoRNP assembly"/>
    <property type="evidence" value="ECO:0007669"/>
    <property type="project" value="TreeGrafter"/>
</dbReference>
<evidence type="ECO:0000256" key="2">
    <source>
        <dbReference type="ARBA" id="ARBA00022771"/>
    </source>
</evidence>
<evidence type="ECO:0000256" key="4">
    <source>
        <dbReference type="PROSITE-ProRule" id="PRU00453"/>
    </source>
</evidence>
<feature type="domain" description="HIT-type" evidence="6">
    <location>
        <begin position="31"/>
        <end position="66"/>
    </location>
</feature>
<feature type="region of interest" description="Disordered" evidence="5">
    <location>
        <begin position="62"/>
        <end position="82"/>
    </location>
</feature>
<evidence type="ECO:0000256" key="1">
    <source>
        <dbReference type="ARBA" id="ARBA00022723"/>
    </source>
</evidence>